<protein>
    <submittedName>
        <fullName evidence="10">Toxin</fullName>
    </submittedName>
</protein>
<evidence type="ECO:0000313" key="10">
    <source>
        <dbReference type="EMBL" id="AQQ59130.1"/>
    </source>
</evidence>
<dbReference type="CDD" id="cd23413">
    <property type="entry name" value="beta-trefoil_Ricin_CdtC"/>
    <property type="match status" value="1"/>
</dbReference>
<dbReference type="GO" id="GO:0009279">
    <property type="term" value="C:cell outer membrane"/>
    <property type="evidence" value="ECO:0007669"/>
    <property type="project" value="UniProtKB-SubCell"/>
</dbReference>
<evidence type="ECO:0000256" key="9">
    <source>
        <dbReference type="ARBA" id="ARBA00023288"/>
    </source>
</evidence>
<dbReference type="Proteomes" id="UP000188298">
    <property type="component" value="Chromosome"/>
</dbReference>
<dbReference type="EMBL" id="CP019645">
    <property type="protein sequence ID" value="AQQ59130.1"/>
    <property type="molecule type" value="Genomic_DNA"/>
</dbReference>
<dbReference type="AlphaFoldDB" id="A0A1Q2LFC9"/>
<evidence type="ECO:0000256" key="5">
    <source>
        <dbReference type="ARBA" id="ARBA00023026"/>
    </source>
</evidence>
<comment type="subcellular location">
    <subcellularLocation>
        <location evidence="1">Cell outer membrane</location>
        <topology evidence="1">Lipid-anchor</topology>
    </subcellularLocation>
</comment>
<evidence type="ECO:0000256" key="6">
    <source>
        <dbReference type="ARBA" id="ARBA00023136"/>
    </source>
</evidence>
<dbReference type="InterPro" id="IPR035992">
    <property type="entry name" value="Ricin_B-like_lectins"/>
</dbReference>
<dbReference type="Gene3D" id="2.80.10.50">
    <property type="match status" value="1"/>
</dbReference>
<dbReference type="GO" id="GO:0030246">
    <property type="term" value="F:carbohydrate binding"/>
    <property type="evidence" value="ECO:0007669"/>
    <property type="project" value="UniProtKB-KW"/>
</dbReference>
<evidence type="ECO:0000256" key="3">
    <source>
        <dbReference type="ARBA" id="ARBA00022729"/>
    </source>
</evidence>
<keyword evidence="8" id="KW-0998">Cell outer membrane</keyword>
<keyword evidence="6" id="KW-0472">Membrane</keyword>
<evidence type="ECO:0000256" key="4">
    <source>
        <dbReference type="ARBA" id="ARBA00022734"/>
    </source>
</evidence>
<dbReference type="Pfam" id="PF03498">
    <property type="entry name" value="CDtoxinA"/>
    <property type="match status" value="1"/>
</dbReference>
<keyword evidence="9" id="KW-0449">Lipoprotein</keyword>
<name>A0A1Q2LFC9_9HELI</name>
<accession>A0A1Q2LFC9</accession>
<evidence type="ECO:0000313" key="11">
    <source>
        <dbReference type="Proteomes" id="UP000188298"/>
    </source>
</evidence>
<evidence type="ECO:0000256" key="2">
    <source>
        <dbReference type="ARBA" id="ARBA00022656"/>
    </source>
</evidence>
<keyword evidence="2" id="KW-0800">Toxin</keyword>
<keyword evidence="4" id="KW-0430">Lectin</keyword>
<evidence type="ECO:0000256" key="8">
    <source>
        <dbReference type="ARBA" id="ARBA00023237"/>
    </source>
</evidence>
<dbReference type="InterPro" id="IPR003558">
    <property type="entry name" value="CDtoxinA/C"/>
</dbReference>
<dbReference type="GO" id="GO:0090729">
    <property type="term" value="F:toxin activity"/>
    <property type="evidence" value="ECO:0007669"/>
    <property type="project" value="UniProtKB-KW"/>
</dbReference>
<keyword evidence="7" id="KW-0564">Palmitate</keyword>
<dbReference type="RefSeq" id="WP_077388222.1">
    <property type="nucleotide sequence ID" value="NZ_CP019645.1"/>
</dbReference>
<gene>
    <name evidence="10" type="ORF">XJ32_02290</name>
</gene>
<keyword evidence="5" id="KW-0843">Virulence</keyword>
<organism evidence="10 11">
    <name type="scientific">Helicobacter bilis</name>
    <dbReference type="NCBI Taxonomy" id="37372"/>
    <lineage>
        <taxon>Bacteria</taxon>
        <taxon>Pseudomonadati</taxon>
        <taxon>Campylobacterota</taxon>
        <taxon>Epsilonproteobacteria</taxon>
        <taxon>Campylobacterales</taxon>
        <taxon>Helicobacteraceae</taxon>
        <taxon>Helicobacter</taxon>
    </lineage>
</organism>
<reference evidence="10 11" key="1">
    <citation type="submission" date="2017-02" db="EMBL/GenBank/DDBJ databases">
        <title>Whole genome sequencing of Helicobacter bilis strain AAQJH.</title>
        <authorList>
            <person name="Conlan S."/>
            <person name="Thomas P.J."/>
            <person name="Mullikin J."/>
            <person name="Palmore T.N."/>
            <person name="Frank K.M."/>
            <person name="Segre J.A."/>
        </authorList>
    </citation>
    <scope>NUCLEOTIDE SEQUENCE [LARGE SCALE GENOMIC DNA]</scope>
    <source>
        <strain evidence="10 11">AAQJH</strain>
    </source>
</reference>
<evidence type="ECO:0000256" key="7">
    <source>
        <dbReference type="ARBA" id="ARBA00023139"/>
    </source>
</evidence>
<dbReference type="KEGG" id="hbl:XJ32_02290"/>
<evidence type="ECO:0000256" key="1">
    <source>
        <dbReference type="ARBA" id="ARBA00004459"/>
    </source>
</evidence>
<proteinExistence type="predicted"/>
<dbReference type="SUPFAM" id="SSF50370">
    <property type="entry name" value="Ricin B-like lectins"/>
    <property type="match status" value="1"/>
</dbReference>
<keyword evidence="3" id="KW-0732">Signal</keyword>
<sequence>MKRLLIALMCVINVYAIDPDLPDFVEFTPPISLRSAFSGDIVGFGKDRNWVIRDIPLTEDMLRNDPFKDFHLGAVQFVQVGTKDMCLAIAESGLFTRKSCNDDLKSKKYETLYTIIPTTTPAVQIRSFVLNKNECMTVFNNPQLPRGRGIGIRPCDVDSLFSVDLDNLFLINPPIRDAMLINP</sequence>